<reference evidence="1 2" key="1">
    <citation type="journal article" date="2019" name="Int. J. Syst. Evol. Microbiol.">
        <title>The Global Catalogue of Microorganisms (GCM) 10K type strain sequencing project: providing services to taxonomists for standard genome sequencing and annotation.</title>
        <authorList>
            <consortium name="The Broad Institute Genomics Platform"/>
            <consortium name="The Broad Institute Genome Sequencing Center for Infectious Disease"/>
            <person name="Wu L."/>
            <person name="Ma J."/>
        </authorList>
    </citation>
    <scope>NUCLEOTIDE SEQUENCE [LARGE SCALE GENOMIC DNA]</scope>
    <source>
        <strain evidence="1 2">JCM 14718</strain>
    </source>
</reference>
<gene>
    <name evidence="1" type="ORF">GCM10009765_09210</name>
</gene>
<dbReference type="EMBL" id="BAAANY010000003">
    <property type="protein sequence ID" value="GAA1661897.1"/>
    <property type="molecule type" value="Genomic_DNA"/>
</dbReference>
<evidence type="ECO:0000313" key="2">
    <source>
        <dbReference type="Proteomes" id="UP001500618"/>
    </source>
</evidence>
<organism evidence="1 2">
    <name type="scientific">Fodinicola feengrottensis</name>
    <dbReference type="NCBI Taxonomy" id="435914"/>
    <lineage>
        <taxon>Bacteria</taxon>
        <taxon>Bacillati</taxon>
        <taxon>Actinomycetota</taxon>
        <taxon>Actinomycetes</taxon>
        <taxon>Mycobacteriales</taxon>
        <taxon>Fodinicola</taxon>
    </lineage>
</organism>
<comment type="caution">
    <text evidence="1">The sequence shown here is derived from an EMBL/GenBank/DDBJ whole genome shotgun (WGS) entry which is preliminary data.</text>
</comment>
<evidence type="ECO:0000313" key="1">
    <source>
        <dbReference type="EMBL" id="GAA1661897.1"/>
    </source>
</evidence>
<dbReference type="Proteomes" id="UP001500618">
    <property type="component" value="Unassembled WGS sequence"/>
</dbReference>
<proteinExistence type="predicted"/>
<protein>
    <submittedName>
        <fullName evidence="1">Uncharacterized protein</fullName>
    </submittedName>
</protein>
<name>A0ABN2FYD7_9ACTN</name>
<keyword evidence="2" id="KW-1185">Reference proteome</keyword>
<dbReference type="RefSeq" id="WP_344307419.1">
    <property type="nucleotide sequence ID" value="NZ_BAAANY010000003.1"/>
</dbReference>
<accession>A0ABN2FYD7</accession>
<sequence length="342" mass="38133">MMGQARRVLEQVRQAPAPWPGLENPELRATVLWALQYDRRPTDLLLLRWLMDQEIAYRRAQDGLGEVAELAGFLVAEHRQLQDVTRHWGLKRANFDAGAGYDTQYLFAAGVSATIAYVRESDLPDREALLDYLVDRAIDLTEAELADWFAARRSWFPADETAEDPMTWIDRAQLVGRSDLARQWLYEWAAGRERDRETLSGLRYRLAEMGDPAGAADAQRELIDLAGEPMDVAGGWQELAELERTAGRTNAAWEALRRCGLALADVPGWERYGLGRSYVSELFWLAGVAEAAVASQAFAVADGAVVRLTWVPAVLLDAAISAADRLGYAQRSAHYRAARSAL</sequence>